<feature type="compositionally biased region" description="Low complexity" evidence="1">
    <location>
        <begin position="88"/>
        <end position="98"/>
    </location>
</feature>
<proteinExistence type="predicted"/>
<accession>A0A161S2V9</accession>
<dbReference type="EMBL" id="LQRA01000054">
    <property type="protein sequence ID" value="KZE78724.1"/>
    <property type="molecule type" value="Genomic_DNA"/>
</dbReference>
<feature type="region of interest" description="Disordered" evidence="1">
    <location>
        <begin position="65"/>
        <end position="98"/>
    </location>
</feature>
<comment type="caution">
    <text evidence="2">The sequence shown here is derived from an EMBL/GenBank/DDBJ whole genome shotgun (WGS) entry which is preliminary data.</text>
</comment>
<feature type="compositionally biased region" description="Gly residues" evidence="1">
    <location>
        <begin position="78"/>
        <end position="87"/>
    </location>
</feature>
<dbReference type="AlphaFoldDB" id="A0A161S2V9"/>
<name>A0A161S2V9_9BACL</name>
<evidence type="ECO:0000313" key="2">
    <source>
        <dbReference type="EMBL" id="KZE78724.1"/>
    </source>
</evidence>
<sequence>MALLFVLRNYVSIIKVRLIRSQYSFFQVRMHPVTFPNKSRSPGNLEGFAAAGRFAMLTLTPELRQGKPANYRDRGDEYGNGGDGGNEADGPAAGSVYE</sequence>
<gene>
    <name evidence="2" type="ORF">AV654_18970</name>
</gene>
<protein>
    <submittedName>
        <fullName evidence="2">Uncharacterized protein</fullName>
    </submittedName>
</protein>
<dbReference type="Proteomes" id="UP000076563">
    <property type="component" value="Unassembled WGS sequence"/>
</dbReference>
<evidence type="ECO:0000256" key="1">
    <source>
        <dbReference type="SAM" id="MobiDB-lite"/>
    </source>
</evidence>
<evidence type="ECO:0000313" key="3">
    <source>
        <dbReference type="Proteomes" id="UP000076563"/>
    </source>
</evidence>
<reference evidence="3" key="1">
    <citation type="submission" date="2016-01" db="EMBL/GenBank/DDBJ databases">
        <title>Draft genome of Chromobacterium sp. F49.</title>
        <authorList>
            <person name="Hong K.W."/>
        </authorList>
    </citation>
    <scope>NUCLEOTIDE SEQUENCE [LARGE SCALE GENOMIC DNA]</scope>
    <source>
        <strain evidence="3">M63</strain>
    </source>
</reference>
<keyword evidence="3" id="KW-1185">Reference proteome</keyword>
<organism evidence="2 3">
    <name type="scientific">Paenibacillus elgii</name>
    <dbReference type="NCBI Taxonomy" id="189691"/>
    <lineage>
        <taxon>Bacteria</taxon>
        <taxon>Bacillati</taxon>
        <taxon>Bacillota</taxon>
        <taxon>Bacilli</taxon>
        <taxon>Bacillales</taxon>
        <taxon>Paenibacillaceae</taxon>
        <taxon>Paenibacillus</taxon>
    </lineage>
</organism>